<name>A0A4S4KHU2_9APHY</name>
<reference evidence="2 3" key="1">
    <citation type="submission" date="2019-02" db="EMBL/GenBank/DDBJ databases">
        <title>Genome sequencing of the rare red list fungi Phlebia centrifuga.</title>
        <authorList>
            <person name="Buettner E."/>
            <person name="Kellner H."/>
        </authorList>
    </citation>
    <scope>NUCLEOTIDE SEQUENCE [LARGE SCALE GENOMIC DNA]</scope>
    <source>
        <strain evidence="2 3">DSM 108282</strain>
    </source>
</reference>
<keyword evidence="3" id="KW-1185">Reference proteome</keyword>
<evidence type="ECO:0000313" key="3">
    <source>
        <dbReference type="Proteomes" id="UP000309038"/>
    </source>
</evidence>
<organism evidence="2 3">
    <name type="scientific">Hermanssonia centrifuga</name>
    <dbReference type="NCBI Taxonomy" id="98765"/>
    <lineage>
        <taxon>Eukaryota</taxon>
        <taxon>Fungi</taxon>
        <taxon>Dikarya</taxon>
        <taxon>Basidiomycota</taxon>
        <taxon>Agaricomycotina</taxon>
        <taxon>Agaricomycetes</taxon>
        <taxon>Polyporales</taxon>
        <taxon>Meruliaceae</taxon>
        <taxon>Hermanssonia</taxon>
    </lineage>
</organism>
<accession>A0A4S4KHU2</accession>
<evidence type="ECO:0000313" key="2">
    <source>
        <dbReference type="EMBL" id="THG97743.1"/>
    </source>
</evidence>
<dbReference type="Proteomes" id="UP000309038">
    <property type="component" value="Unassembled WGS sequence"/>
</dbReference>
<comment type="caution">
    <text evidence="2">The sequence shown here is derived from an EMBL/GenBank/DDBJ whole genome shotgun (WGS) entry which is preliminary data.</text>
</comment>
<gene>
    <name evidence="2" type="ORF">EW026_g4313</name>
</gene>
<proteinExistence type="predicted"/>
<sequence>MGCYWRIYNFDKRQRSPFGGKLNEWLYDTTPEHYIKYITAPRTPITPDFLKGPKPSNKKKRKRKFDEISDATPIQAAFASEIVVRTILENLDDVLDVVHFTLVNVFIGHCGVRRLGEIHEARSAPWVGNHLICLGDSGLIIKSMPKILKPRVEELKDEIRLRMPIPPPPPPKSQSSTRTRYHRQCKKEPPVEAPKAPDTPKVSGYLLYDEIAKWEERAHAGGNHWLDSRDLRRRTRISRRDPQREHFDMLVSLEFKEPKGPQMLCNLSKREYVREGPLWQLCKNSHNTVTLGEALVCRICWTDEPYICLGGEGQNMPRGAWSGDRFVVTTANRVPDLADWTDVTKDVVEELKCYWSFDNGDDWPNNARQ</sequence>
<dbReference type="EMBL" id="SGPJ01000151">
    <property type="protein sequence ID" value="THG97743.1"/>
    <property type="molecule type" value="Genomic_DNA"/>
</dbReference>
<protein>
    <submittedName>
        <fullName evidence="2">Uncharacterized protein</fullName>
    </submittedName>
</protein>
<evidence type="ECO:0000256" key="1">
    <source>
        <dbReference type="SAM" id="MobiDB-lite"/>
    </source>
</evidence>
<feature type="region of interest" description="Disordered" evidence="1">
    <location>
        <begin position="161"/>
        <end position="198"/>
    </location>
</feature>
<feature type="region of interest" description="Disordered" evidence="1">
    <location>
        <begin position="46"/>
        <end position="65"/>
    </location>
</feature>
<dbReference type="AlphaFoldDB" id="A0A4S4KHU2"/>